<dbReference type="Proteomes" id="UP001211065">
    <property type="component" value="Unassembled WGS sequence"/>
</dbReference>
<keyword evidence="2" id="KW-1185">Reference proteome</keyword>
<name>A0AAD5U3I4_9FUNG</name>
<organism evidence="1 2">
    <name type="scientific">Clydaea vesicula</name>
    <dbReference type="NCBI Taxonomy" id="447962"/>
    <lineage>
        <taxon>Eukaryota</taxon>
        <taxon>Fungi</taxon>
        <taxon>Fungi incertae sedis</taxon>
        <taxon>Chytridiomycota</taxon>
        <taxon>Chytridiomycota incertae sedis</taxon>
        <taxon>Chytridiomycetes</taxon>
        <taxon>Lobulomycetales</taxon>
        <taxon>Lobulomycetaceae</taxon>
        <taxon>Clydaea</taxon>
    </lineage>
</organism>
<sequence length="276" mass="31073">MYETVVARSGSSWDEAYIQSLGIKIKEVASEEQFFGFPLPTLFKNQSDIDIVSSLSLSTTQDLENACCNIDNPPYVLELLHALLQCLEYSITEESANDELGKALLRLSGIFGTRGITMMGPKQLPLMIAGEKKYANPDIVVQKIGSKILLLVQEDKRTSDALSINPEPQLCAEIIAAFGKNIQNNTEQTQLIYGIINLGSYFTFYKCKMTKDAFLSIQSGYIRCKDIITIEKFRLSKRVSSRYMVDSKENMRKVLQCYEALRILIEDLSNNLDNSM</sequence>
<comment type="caution">
    <text evidence="1">The sequence shown here is derived from an EMBL/GenBank/DDBJ whole genome shotgun (WGS) entry which is preliminary data.</text>
</comment>
<evidence type="ECO:0000313" key="2">
    <source>
        <dbReference type="Proteomes" id="UP001211065"/>
    </source>
</evidence>
<gene>
    <name evidence="1" type="ORF">HK099_004582</name>
</gene>
<dbReference type="EMBL" id="JADGJW010000328">
    <property type="protein sequence ID" value="KAJ3219742.1"/>
    <property type="molecule type" value="Genomic_DNA"/>
</dbReference>
<proteinExistence type="predicted"/>
<reference evidence="1" key="1">
    <citation type="submission" date="2020-05" db="EMBL/GenBank/DDBJ databases">
        <title>Phylogenomic resolution of chytrid fungi.</title>
        <authorList>
            <person name="Stajich J.E."/>
            <person name="Amses K."/>
            <person name="Simmons R."/>
            <person name="Seto K."/>
            <person name="Myers J."/>
            <person name="Bonds A."/>
            <person name="Quandt C.A."/>
            <person name="Barry K."/>
            <person name="Liu P."/>
            <person name="Grigoriev I."/>
            <person name="Longcore J.E."/>
            <person name="James T.Y."/>
        </authorList>
    </citation>
    <scope>NUCLEOTIDE SEQUENCE</scope>
    <source>
        <strain evidence="1">JEL0476</strain>
    </source>
</reference>
<dbReference type="AlphaFoldDB" id="A0AAD5U3I4"/>
<accession>A0AAD5U3I4</accession>
<protein>
    <submittedName>
        <fullName evidence="1">Uncharacterized protein</fullName>
    </submittedName>
</protein>
<evidence type="ECO:0000313" key="1">
    <source>
        <dbReference type="EMBL" id="KAJ3219742.1"/>
    </source>
</evidence>